<reference evidence="2 3" key="1">
    <citation type="submission" date="2020-08" db="EMBL/GenBank/DDBJ databases">
        <title>Plant Genome Project.</title>
        <authorList>
            <person name="Zhang R.-G."/>
        </authorList>
    </citation>
    <scope>NUCLEOTIDE SEQUENCE [LARGE SCALE GENOMIC DNA]</scope>
    <source>
        <tissue evidence="2">Rhizome</tissue>
    </source>
</reference>
<feature type="chain" id="PRO_5035200545" description="Secreted protein" evidence="1">
    <location>
        <begin position="16"/>
        <end position="191"/>
    </location>
</feature>
<dbReference type="EMBL" id="JACMSC010000017">
    <property type="protein sequence ID" value="KAG6478720.1"/>
    <property type="molecule type" value="Genomic_DNA"/>
</dbReference>
<protein>
    <recommendedName>
        <fullName evidence="4">Secreted protein</fullName>
    </recommendedName>
</protein>
<dbReference type="Proteomes" id="UP000734854">
    <property type="component" value="Unassembled WGS sequence"/>
</dbReference>
<dbReference type="AlphaFoldDB" id="A0A8J5K975"/>
<feature type="signal peptide" evidence="1">
    <location>
        <begin position="1"/>
        <end position="15"/>
    </location>
</feature>
<gene>
    <name evidence="2" type="ORF">ZIOFF_062164</name>
</gene>
<keyword evidence="3" id="KW-1185">Reference proteome</keyword>
<organism evidence="2 3">
    <name type="scientific">Zingiber officinale</name>
    <name type="common">Ginger</name>
    <name type="synonym">Amomum zingiber</name>
    <dbReference type="NCBI Taxonomy" id="94328"/>
    <lineage>
        <taxon>Eukaryota</taxon>
        <taxon>Viridiplantae</taxon>
        <taxon>Streptophyta</taxon>
        <taxon>Embryophyta</taxon>
        <taxon>Tracheophyta</taxon>
        <taxon>Spermatophyta</taxon>
        <taxon>Magnoliopsida</taxon>
        <taxon>Liliopsida</taxon>
        <taxon>Zingiberales</taxon>
        <taxon>Zingiberaceae</taxon>
        <taxon>Zingiber</taxon>
    </lineage>
</organism>
<comment type="caution">
    <text evidence="2">The sequence shown here is derived from an EMBL/GenBank/DDBJ whole genome shotgun (WGS) entry which is preliminary data.</text>
</comment>
<evidence type="ECO:0000313" key="2">
    <source>
        <dbReference type="EMBL" id="KAG6478720.1"/>
    </source>
</evidence>
<evidence type="ECO:0000313" key="3">
    <source>
        <dbReference type="Proteomes" id="UP000734854"/>
    </source>
</evidence>
<name>A0A8J5K975_ZINOF</name>
<evidence type="ECO:0008006" key="4">
    <source>
        <dbReference type="Google" id="ProtNLM"/>
    </source>
</evidence>
<sequence length="191" mass="20684">MARFSSSSFLTGLAALSRRFLSPTCTCLVSLGRNDSGYALAVGVAYAMSPVPRADHMSPFLPPYCQVFSCVNWKFFDLGFKSDTSRFLGEFRAPEPSAAAATGFLFFLCPNPSTDIADQIATRTHRQEEPAPPFFCLCPRLPEFRRLADHSALVGCTATATSLHSAAVVRSIAGQPNPRSLLSHLGLVPYC</sequence>
<accession>A0A8J5K975</accession>
<keyword evidence="1" id="KW-0732">Signal</keyword>
<evidence type="ECO:0000256" key="1">
    <source>
        <dbReference type="SAM" id="SignalP"/>
    </source>
</evidence>
<proteinExistence type="predicted"/>